<dbReference type="InterPro" id="IPR022742">
    <property type="entry name" value="Hydrolase_4"/>
</dbReference>
<organism evidence="2 3">
    <name type="scientific">Golovinomyces cichoracearum</name>
    <dbReference type="NCBI Taxonomy" id="62708"/>
    <lineage>
        <taxon>Eukaryota</taxon>
        <taxon>Fungi</taxon>
        <taxon>Dikarya</taxon>
        <taxon>Ascomycota</taxon>
        <taxon>Pezizomycotina</taxon>
        <taxon>Leotiomycetes</taxon>
        <taxon>Erysiphales</taxon>
        <taxon>Erysiphaceae</taxon>
        <taxon>Golovinomyces</taxon>
    </lineage>
</organism>
<proteinExistence type="predicted"/>
<dbReference type="OrthoDB" id="10249433at2759"/>
<dbReference type="PANTHER" id="PTHR11614">
    <property type="entry name" value="PHOSPHOLIPASE-RELATED"/>
    <property type="match status" value="1"/>
</dbReference>
<accession>A0A420HPW2</accession>
<dbReference type="Proteomes" id="UP000285405">
    <property type="component" value="Unassembled WGS sequence"/>
</dbReference>
<dbReference type="InterPro" id="IPR051044">
    <property type="entry name" value="MAG_DAG_Lipase"/>
</dbReference>
<dbReference type="SUPFAM" id="SSF53474">
    <property type="entry name" value="alpha/beta-Hydrolases"/>
    <property type="match status" value="1"/>
</dbReference>
<dbReference type="FunFam" id="3.40.50.1820:FF:000255">
    <property type="entry name" value="Alpha/beta hydrolase, putative"/>
    <property type="match status" value="1"/>
</dbReference>
<name>A0A420HPW2_9PEZI</name>
<reference evidence="2 3" key="1">
    <citation type="journal article" date="2018" name="BMC Genomics">
        <title>Comparative genome analyses reveal sequence features reflecting distinct modes of host-adaptation between dicot and monocot powdery mildew.</title>
        <authorList>
            <person name="Wu Y."/>
            <person name="Ma X."/>
            <person name="Pan Z."/>
            <person name="Kale S.D."/>
            <person name="Song Y."/>
            <person name="King H."/>
            <person name="Zhang Q."/>
            <person name="Presley C."/>
            <person name="Deng X."/>
            <person name="Wei C.I."/>
            <person name="Xiao S."/>
        </authorList>
    </citation>
    <scope>NUCLEOTIDE SEQUENCE [LARGE SCALE GENOMIC DNA]</scope>
    <source>
        <strain evidence="2">UCSC1</strain>
    </source>
</reference>
<dbReference type="Gene3D" id="3.40.50.1820">
    <property type="entry name" value="alpha/beta hydrolase"/>
    <property type="match status" value="1"/>
</dbReference>
<feature type="domain" description="Serine aminopeptidase S33" evidence="1">
    <location>
        <begin position="26"/>
        <end position="273"/>
    </location>
</feature>
<dbReference type="EMBL" id="MCBR01017502">
    <property type="protein sequence ID" value="RKF59471.1"/>
    <property type="molecule type" value="Genomic_DNA"/>
</dbReference>
<sequence length="298" mass="33184">MVQEVEGELEIGDVTLYNKTWKPPASPVAKLIFIHGFNDHINRYYELFPTLASRGIEVCGFDQRGWGRSVKKPSDRGLTGPTKMVVEDIASFISVHLPSSIPVFVMGHSMGGNEALVLACDRNYAEIVGQIRGWILESPLIAFARGSEPSRMTIFFGRLAANLLPSKQLLSTVPTENLSRDPDVVRSLANDPLLHGYGTLEGLSGMLGRVDDLTGGKISLNKSVQSVWIGHGNEDKVTSYEASKKWFEENCTDIKDKEFKTYEGCYHQLHADLQEDRLLFAEDVANWILNRLRSGTKL</sequence>
<evidence type="ECO:0000313" key="3">
    <source>
        <dbReference type="Proteomes" id="UP000285405"/>
    </source>
</evidence>
<evidence type="ECO:0000313" key="2">
    <source>
        <dbReference type="EMBL" id="RKF59471.1"/>
    </source>
</evidence>
<dbReference type="Pfam" id="PF12146">
    <property type="entry name" value="Hydrolase_4"/>
    <property type="match status" value="1"/>
</dbReference>
<comment type="caution">
    <text evidence="2">The sequence shown here is derived from an EMBL/GenBank/DDBJ whole genome shotgun (WGS) entry which is preliminary data.</text>
</comment>
<dbReference type="AlphaFoldDB" id="A0A420HPW2"/>
<evidence type="ECO:0000259" key="1">
    <source>
        <dbReference type="Pfam" id="PF12146"/>
    </source>
</evidence>
<dbReference type="InterPro" id="IPR029058">
    <property type="entry name" value="AB_hydrolase_fold"/>
</dbReference>
<gene>
    <name evidence="2" type="ORF">GcC1_175036</name>
</gene>
<protein>
    <submittedName>
        <fullName evidence="2">Putative monoglyceride lipase</fullName>
    </submittedName>
</protein>